<comment type="caution">
    <text evidence="1">The sequence shown here is derived from an EMBL/GenBank/DDBJ whole genome shotgun (WGS) entry which is preliminary data.</text>
</comment>
<sequence>MIDVNSGLFKKGIKKRLPLNGRTEEVDTYLIPVEKLFFNDLNSRIATYSESYRKEYGESLSSLLGRDKERYNDVVSGYIKESAADGGASFRATKEDIREKGQREPGVILTDGRIVDGNRRFTCIRELFKETGKADFGYFEAAVLDASKVDAKTIKRLELALTFIDPPKEYNKVEQCAGFYLDVMKNHIISEAEYQYATNRTDPEMKNLKNLVETMLEYLTWLNQPEAFYIIKQNRLDGPFEELYKFRSSIGSNAWNEKKFAFFSYLKFHSKGDTTREMRELIKSAKDSGTLFNRVEKTAKEKRADIINAISGIGEKDETRKRETQRISDAIVADIKKSFDAGSMVEKQEKTALEPLQAIENSRKSLHKINTAAVSSLDEQTKEKARKELLELEKVLQKVKDAFASGTDA</sequence>
<dbReference type="EMBL" id="JADINA010000007">
    <property type="protein sequence ID" value="MBO8425830.1"/>
    <property type="molecule type" value="Genomic_DNA"/>
</dbReference>
<evidence type="ECO:0000313" key="1">
    <source>
        <dbReference type="EMBL" id="MBO8425830.1"/>
    </source>
</evidence>
<reference evidence="1" key="1">
    <citation type="submission" date="2020-10" db="EMBL/GenBank/DDBJ databases">
        <authorList>
            <person name="Gilroy R."/>
        </authorList>
    </citation>
    <scope>NUCLEOTIDE SEQUENCE</scope>
    <source>
        <strain evidence="1">17113</strain>
    </source>
</reference>
<dbReference type="AlphaFoldDB" id="A0A9D9DGU2"/>
<evidence type="ECO:0008006" key="3">
    <source>
        <dbReference type="Google" id="ProtNLM"/>
    </source>
</evidence>
<organism evidence="1 2">
    <name type="scientific">Candidatus Alloenteromonas pullistercoris</name>
    <dbReference type="NCBI Taxonomy" id="2840785"/>
    <lineage>
        <taxon>Bacteria</taxon>
        <taxon>Bacillati</taxon>
        <taxon>Bacillota</taxon>
        <taxon>Bacillota incertae sedis</taxon>
        <taxon>Candidatus Alloenteromonas</taxon>
    </lineage>
</organism>
<gene>
    <name evidence="1" type="ORF">IAC61_00735</name>
</gene>
<accession>A0A9D9DGU2</accession>
<dbReference type="Proteomes" id="UP000823634">
    <property type="component" value="Unassembled WGS sequence"/>
</dbReference>
<name>A0A9D9DGU2_9FIRM</name>
<proteinExistence type="predicted"/>
<evidence type="ECO:0000313" key="2">
    <source>
        <dbReference type="Proteomes" id="UP000823634"/>
    </source>
</evidence>
<protein>
    <recommendedName>
        <fullName evidence="3">ParB/Sulfiredoxin domain-containing protein</fullName>
    </recommendedName>
</protein>
<reference evidence="1" key="2">
    <citation type="journal article" date="2021" name="PeerJ">
        <title>Extensive microbial diversity within the chicken gut microbiome revealed by metagenomics and culture.</title>
        <authorList>
            <person name="Gilroy R."/>
            <person name="Ravi A."/>
            <person name="Getino M."/>
            <person name="Pursley I."/>
            <person name="Horton D.L."/>
            <person name="Alikhan N.F."/>
            <person name="Baker D."/>
            <person name="Gharbi K."/>
            <person name="Hall N."/>
            <person name="Watson M."/>
            <person name="Adriaenssens E.M."/>
            <person name="Foster-Nyarko E."/>
            <person name="Jarju S."/>
            <person name="Secka A."/>
            <person name="Antonio M."/>
            <person name="Oren A."/>
            <person name="Chaudhuri R.R."/>
            <person name="La Ragione R."/>
            <person name="Hildebrand F."/>
            <person name="Pallen M.J."/>
        </authorList>
    </citation>
    <scope>NUCLEOTIDE SEQUENCE</scope>
    <source>
        <strain evidence="1">17113</strain>
    </source>
</reference>